<gene>
    <name evidence="1" type="ORF">QEN58_09630</name>
</gene>
<name>A0ABY8LJ78_9GAMM</name>
<dbReference type="EMBL" id="CP122961">
    <property type="protein sequence ID" value="WGI23617.1"/>
    <property type="molecule type" value="Genomic_DNA"/>
</dbReference>
<reference evidence="1" key="1">
    <citation type="submission" date="2023-04" db="EMBL/GenBank/DDBJ databases">
        <title>Complete genome sequence of Halomonas alkaliantarctica MSP3 isolated from marine sediment, Jeju Island.</title>
        <authorList>
            <person name="Park S.-J."/>
        </authorList>
    </citation>
    <scope>NUCLEOTIDE SEQUENCE</scope>
    <source>
        <strain evidence="1">MSP3</strain>
    </source>
</reference>
<keyword evidence="2" id="KW-1185">Reference proteome</keyword>
<organism evidence="1 2">
    <name type="scientific">Halomonas alkaliantarctica</name>
    <dbReference type="NCBI Taxonomy" id="232346"/>
    <lineage>
        <taxon>Bacteria</taxon>
        <taxon>Pseudomonadati</taxon>
        <taxon>Pseudomonadota</taxon>
        <taxon>Gammaproteobacteria</taxon>
        <taxon>Oceanospirillales</taxon>
        <taxon>Halomonadaceae</taxon>
        <taxon>Halomonas</taxon>
    </lineage>
</organism>
<evidence type="ECO:0000313" key="2">
    <source>
        <dbReference type="Proteomes" id="UP001179830"/>
    </source>
</evidence>
<accession>A0ABY8LJ78</accession>
<proteinExistence type="predicted"/>
<evidence type="ECO:0000313" key="1">
    <source>
        <dbReference type="EMBL" id="WGI23617.1"/>
    </source>
</evidence>
<protein>
    <submittedName>
        <fullName evidence="1">Uncharacterized protein</fullName>
    </submittedName>
</protein>
<dbReference type="RefSeq" id="WP_280103477.1">
    <property type="nucleotide sequence ID" value="NZ_CP122961.1"/>
</dbReference>
<dbReference type="Proteomes" id="UP001179830">
    <property type="component" value="Chromosome"/>
</dbReference>
<sequence length="223" mass="25720">MAFRADESAEKAFEHLKNEFVIRRIDSSQVRRSIEKLEEITDEYGPVINSYPTWHPLVTHHDDRYPVTHPNKECGYKGLDHTRHFAHAFITCPYGDGQDVIDSVNQLPDHPVADIEAERLDIQLYNPKATPILVKCRWREPLTNEGLVPMSLAVPLILEKEVPSWRWAQVAENWNDMRPYLLGDPHGSRSSLFVSQETGLVIKKMWNLLINTGMYGNIRPSQH</sequence>